<organism evidence="1">
    <name type="scientific">marine sediment metagenome</name>
    <dbReference type="NCBI Taxonomy" id="412755"/>
    <lineage>
        <taxon>unclassified sequences</taxon>
        <taxon>metagenomes</taxon>
        <taxon>ecological metagenomes</taxon>
    </lineage>
</organism>
<comment type="caution">
    <text evidence="1">The sequence shown here is derived from an EMBL/GenBank/DDBJ whole genome shotgun (WGS) entry which is preliminary data.</text>
</comment>
<dbReference type="PANTHER" id="PTHR42869">
    <property type="entry name" value="SLL0572 PROTEIN"/>
    <property type="match status" value="1"/>
</dbReference>
<gene>
    <name evidence="1" type="ORF">LCGC14_0333790</name>
</gene>
<accession>A0A0F9TFS2</accession>
<reference evidence="1" key="1">
    <citation type="journal article" date="2015" name="Nature">
        <title>Complex archaea that bridge the gap between prokaryotes and eukaryotes.</title>
        <authorList>
            <person name="Spang A."/>
            <person name="Saw J.H."/>
            <person name="Jorgensen S.L."/>
            <person name="Zaremba-Niedzwiedzka K."/>
            <person name="Martijn J."/>
            <person name="Lind A.E."/>
            <person name="van Eijk R."/>
            <person name="Schleper C."/>
            <person name="Guy L."/>
            <person name="Ettema T.J."/>
        </authorList>
    </citation>
    <scope>NUCLEOTIDE SEQUENCE</scope>
</reference>
<protein>
    <recommendedName>
        <fullName evidence="2">CobW/HypB/UreG nucleotide-binding domain-containing protein</fullName>
    </recommendedName>
</protein>
<dbReference type="InterPro" id="IPR053199">
    <property type="entry name" value="cDPG_synthetase-like"/>
</dbReference>
<dbReference type="Gene3D" id="3.40.50.720">
    <property type="entry name" value="NAD(P)-binding Rossmann-like Domain"/>
    <property type="match status" value="1"/>
</dbReference>
<dbReference type="AlphaFoldDB" id="A0A0F9TFS2"/>
<evidence type="ECO:0008006" key="2">
    <source>
        <dbReference type="Google" id="ProtNLM"/>
    </source>
</evidence>
<dbReference type="SUPFAM" id="SSF52540">
    <property type="entry name" value="P-loop containing nucleoside triphosphate hydrolases"/>
    <property type="match status" value="1"/>
</dbReference>
<evidence type="ECO:0000313" key="1">
    <source>
        <dbReference type="EMBL" id="KKN80090.1"/>
    </source>
</evidence>
<name>A0A0F9TFS2_9ZZZZ</name>
<sequence>MTRRERVLILGAAGRDFHNFNLYFRDNERYEVVGFTATQIPRIDDRRYPAELAGGLYPDGLGIFKEDDMEELIAAHQVDQVVLAYSDLNYVTVMNLASRALASGADFRILNPDETMLESSKPVIAVCAVRTGCGKSQTARYISGVLKDAGLTTVAIRHPMPYGDLAKQAVQRFATYDDLATHECTIEEREEYESHIACGNIVYAGVDYGAILKQAEQEADVIIWDGGNNDLPFIRPGLWITVADALRPGHELSYFPGEVNFRRADVILVNKANTADRAVVDELVERAERINPGADVLVGASTVHVADPDAVKGKRVLLIEDGPTLTHGEMPYGAGKVAAEKYGAAEIVDPRPFAVGSIKECYDKFPALGALVPAMGYYGRQIAELEQTINDTDCDLVLIATPIDLGKLIDIRKPSLQVTYELEDMGDAGLADVVRAFLARVGLAGGQ</sequence>
<proteinExistence type="predicted"/>
<dbReference type="EMBL" id="LAZR01000237">
    <property type="protein sequence ID" value="KKN80090.1"/>
    <property type="molecule type" value="Genomic_DNA"/>
</dbReference>
<dbReference type="InterPro" id="IPR027417">
    <property type="entry name" value="P-loop_NTPase"/>
</dbReference>
<dbReference type="PANTHER" id="PTHR42869:SF1">
    <property type="entry name" value="SLL0572 PROTEIN"/>
    <property type="match status" value="1"/>
</dbReference>